<sequence>MAAAASKVDINRGFWSCELKGDLDPSLPIPENKAAPERTPTTIHEITKFDQIVDVILRRFDEVKTLGLPEHEFNARTFAKVICIIAIDDCVIMDTKTLGTLITEMPGKKDCKLRGPTNTVGKTTYTQCEPDNLKTLETLRIKGALVIFITSRGKEFEEDTRKKLKAFGIIAPLVWSTDRTPRGPFVKKEIPDLSDRTICVIDSSHKNLTSFTNTYTPDQLTLIQYDALSP</sequence>
<organism evidence="1">
    <name type="scientific">Hyperionvirus sp</name>
    <dbReference type="NCBI Taxonomy" id="2487770"/>
    <lineage>
        <taxon>Viruses</taxon>
        <taxon>Varidnaviria</taxon>
        <taxon>Bamfordvirae</taxon>
        <taxon>Nucleocytoviricota</taxon>
        <taxon>Megaviricetes</taxon>
        <taxon>Imitervirales</taxon>
        <taxon>Mimiviridae</taxon>
        <taxon>Klosneuvirinae</taxon>
    </lineage>
</organism>
<name>A0A3G5ACL2_9VIRU</name>
<reference evidence="1" key="1">
    <citation type="submission" date="2018-10" db="EMBL/GenBank/DDBJ databases">
        <title>Hidden diversity of soil giant viruses.</title>
        <authorList>
            <person name="Schulz F."/>
            <person name="Alteio L."/>
            <person name="Goudeau D."/>
            <person name="Ryan E.M."/>
            <person name="Malmstrom R.R."/>
            <person name="Blanchard J."/>
            <person name="Woyke T."/>
        </authorList>
    </citation>
    <scope>NUCLEOTIDE SEQUENCE</scope>
    <source>
        <strain evidence="1">HYV1</strain>
    </source>
</reference>
<evidence type="ECO:0000313" key="1">
    <source>
        <dbReference type="EMBL" id="AYV84001.1"/>
    </source>
</evidence>
<accession>A0A3G5ACL2</accession>
<dbReference type="EMBL" id="MK072397">
    <property type="protein sequence ID" value="AYV84001.1"/>
    <property type="molecule type" value="Genomic_DNA"/>
</dbReference>
<gene>
    <name evidence="1" type="ORF">Hyperionvirus15_39</name>
</gene>
<protein>
    <submittedName>
        <fullName evidence="1">Uncharacterized protein</fullName>
    </submittedName>
</protein>
<proteinExistence type="predicted"/>